<feature type="region of interest" description="Disordered" evidence="8">
    <location>
        <begin position="1"/>
        <end position="35"/>
    </location>
</feature>
<organism evidence="10 11">
    <name type="scientific">Thamnocephalis sphaerospora</name>
    <dbReference type="NCBI Taxonomy" id="78915"/>
    <lineage>
        <taxon>Eukaryota</taxon>
        <taxon>Fungi</taxon>
        <taxon>Fungi incertae sedis</taxon>
        <taxon>Zoopagomycota</taxon>
        <taxon>Zoopagomycotina</taxon>
        <taxon>Zoopagomycetes</taxon>
        <taxon>Zoopagales</taxon>
        <taxon>Sigmoideomycetaceae</taxon>
        <taxon>Thamnocephalis</taxon>
    </lineage>
</organism>
<proteinExistence type="inferred from homology"/>
<evidence type="ECO:0000256" key="8">
    <source>
        <dbReference type="SAM" id="MobiDB-lite"/>
    </source>
</evidence>
<feature type="compositionally biased region" description="Low complexity" evidence="8">
    <location>
        <begin position="1"/>
        <end position="14"/>
    </location>
</feature>
<feature type="compositionally biased region" description="Polar residues" evidence="8">
    <location>
        <begin position="1616"/>
        <end position="1625"/>
    </location>
</feature>
<evidence type="ECO:0000256" key="4">
    <source>
        <dbReference type="ARBA" id="ARBA00023015"/>
    </source>
</evidence>
<keyword evidence="6" id="KW-0539">Nucleus</keyword>
<evidence type="ECO:0000256" key="6">
    <source>
        <dbReference type="ARBA" id="ARBA00023242"/>
    </source>
</evidence>
<dbReference type="SMART" id="SM01281">
    <property type="entry name" value="Med12"/>
    <property type="match status" value="1"/>
</dbReference>
<evidence type="ECO:0000256" key="1">
    <source>
        <dbReference type="ARBA" id="ARBA00004123"/>
    </source>
</evidence>
<keyword evidence="11" id="KW-1185">Reference proteome</keyword>
<comment type="subcellular location">
    <subcellularLocation>
        <location evidence="1">Nucleus</location>
    </subcellularLocation>
</comment>
<evidence type="ECO:0000256" key="2">
    <source>
        <dbReference type="ARBA" id="ARBA00010289"/>
    </source>
</evidence>
<evidence type="ECO:0000313" key="11">
    <source>
        <dbReference type="Proteomes" id="UP000271241"/>
    </source>
</evidence>
<dbReference type="OrthoDB" id="5599909at2759"/>
<evidence type="ECO:0000256" key="7">
    <source>
        <dbReference type="ARBA" id="ARBA00032010"/>
    </source>
</evidence>
<dbReference type="GO" id="GO:0006357">
    <property type="term" value="P:regulation of transcription by RNA polymerase II"/>
    <property type="evidence" value="ECO:0007669"/>
    <property type="project" value="InterPro"/>
</dbReference>
<dbReference type="PANTHER" id="PTHR46567">
    <property type="entry name" value="MEDIATOR OF RNA POLYMERASE II TRANSCRIPTION SUBUNIT 12"/>
    <property type="match status" value="1"/>
</dbReference>
<sequence>MSGRPPGSFGQGQPPGQPPTGPHRPVGAPSMTGAAGGLFSTSSAFASRVAMGHFTHTRPNVPIYGYAGAGASTASHLSAFAAQASSLGAHAHARHSAHAGRYPGAPSPSQISASVASPPAGGGGRMSRHDQPLSKYRLAPPPSLPSLHCDNPTVYPDYHAHQDGQLEDRLNQHVVQRGYKARAPIENECMSAHDLLHDQLRDAAALSTLDEFMTDVMRRQMRTLRVPRDSSWKPPVKCKTSDLKKEQWLQDLVNPTVPLHALAHSIPIGLRGEKLLDELATRQPPLARAVWSIKAIAMAEMESAAAPSSTLALELKNNMAQFLEMQLAELAGGPRASGTSGVGFMTNRIVGNAFRPWQNEESRTRWTGRWWYSTWLAEWLHSDGLMEQRHFLKWVLDRLATSGLEQTAVLLPLVAALQDDIARSRALTRLLIDALLDKLHAVFRSTTDETKSRRFSYVVTEIASVLQTVALRWPDAFVQPRSWHRHHETLKRIMAVSVASSAQRGVPARSGHDSKQLRAHMAAVQQRNVAFTVEIGCAPSEEDVELLNQLLRSHTNVNAYARWIDMCTVNKARDYVNTVVLLFDQLMRARVFSYTRYLRRLIARGALCDVAVAADASPAAQKQADILRALPVYDPHSVAARQRRIQLYGVNDMVDPDEETIRQLTTRLAARLPYLTSNSMAGGGASNLSQIGNSLPTPPAFVNVHARPNFRTTSMTDPLVDDPVADYELQLEMDEDTVRLLQASNRYCQIRVTANWLMGLVKQFVVKEVQIGMDNWRVITSPGSSLLNARQMATLIRVMELARDYNTLIELTMWVMDHTNDHAIAALCTDTLLRYERCWAALDMQQAVFGAFAYFASKGQLDFAIFECVKRLVLHGHGTMESVKSLLSDTAKSAQPLSSLGASQRQPTVIQLPDRLSDMRFQPLEMDAQHVAMLANSLREKYHTETGWFPRLLELLHMSLDKHIAAFGDAASARRKLVVFANLLENLIRTSFGMRSDVNQWLVARLCAAEMTQPECRHWRLALTIMLLARGCCDVLYVLEHICLPILAEGVERSMNDERIGCIVELLAAILLQQSIGATTLSTAESLALSARMTAVVSTMAQVKPILALLDLLVQLEATLPLSNALRHHCQWLRLHLLNAAWFRSLCLVDPMRFAEMLVATASNSQRTAAAVALLIQSGLLVLDTAFAAAMSNDVEIASEGLANRCLAAFSRALTGLSVWNVDNSRAIVHLALAGLAHHETSASSETDMLVDGVTGQADCAASDALQRMARTLFDSTVLTPAADIRLLASIIGDAPTALIAEFVSHGLRVMEGLVDPSFPGNVLLFPELATLDNDFSTALCRMHLVMTLLLTKSDAATEETACKQAAAAQALLSQTKRFEENRKVFATMAFHECTYGEAIRRLNASDDAQLPDLLAGQGTVPMIGDEHFASNVTLDQFRRCLELRLRLLVPLLKRLLDKPHACATGEWAITLLRLLTNPLVYGNATGSSLFTTAQQQNPGMEQTNCLFDFVLDILSFFLDELPKETRTSVLDAMRMMEAQLVLPAAYAERIRRVLPFKVRYRYQETTRQELRILLDPWRWLEDTPTTATKTVQSVSTPAPFTPNTSGAAVSGISGNGASSNTTSRGKPDTRNDTPLSLALFRARRLQTVDSPLIRAVRAGRVPRGWSYPSVKHSSTATSTFVNLAGRVSPEPGELSEMDVDQKHAAGTPSLFKSGHKRPAEDAEPRA</sequence>
<feature type="compositionally biased region" description="Basic and acidic residues" evidence="8">
    <location>
        <begin position="1718"/>
        <end position="1727"/>
    </location>
</feature>
<evidence type="ECO:0000313" key="10">
    <source>
        <dbReference type="EMBL" id="RKP09035.1"/>
    </source>
</evidence>
<gene>
    <name evidence="10" type="ORF">THASP1DRAFT_29164</name>
</gene>
<evidence type="ECO:0000256" key="3">
    <source>
        <dbReference type="ARBA" id="ARBA00019622"/>
    </source>
</evidence>
<feature type="compositionally biased region" description="Polar residues" evidence="8">
    <location>
        <begin position="1591"/>
        <end position="1608"/>
    </location>
</feature>
<dbReference type="STRING" id="78915.A0A4P9XSD9"/>
<dbReference type="Proteomes" id="UP000271241">
    <property type="component" value="Unassembled WGS sequence"/>
</dbReference>
<protein>
    <recommendedName>
        <fullName evidence="3">Mediator of RNA polymerase II transcription subunit 12</fullName>
    </recommendedName>
    <alternativeName>
        <fullName evidence="7">Mediator complex subunit 12</fullName>
    </alternativeName>
</protein>
<comment type="similarity">
    <text evidence="2">Belongs to the Mediator complex subunit 12 family.</text>
</comment>
<feature type="region of interest" description="Disordered" evidence="8">
    <location>
        <begin position="1688"/>
        <end position="1727"/>
    </location>
</feature>
<dbReference type="InterPro" id="IPR019035">
    <property type="entry name" value="Mediator_Med12"/>
</dbReference>
<keyword evidence="5" id="KW-0804">Transcription</keyword>
<evidence type="ECO:0000256" key="5">
    <source>
        <dbReference type="ARBA" id="ARBA00023163"/>
    </source>
</evidence>
<feature type="region of interest" description="Disordered" evidence="8">
    <location>
        <begin position="91"/>
        <end position="138"/>
    </location>
</feature>
<dbReference type="Pfam" id="PF09497">
    <property type="entry name" value="Med12"/>
    <property type="match status" value="1"/>
</dbReference>
<reference evidence="11" key="1">
    <citation type="journal article" date="2018" name="Nat. Microbiol.">
        <title>Leveraging single-cell genomics to expand the fungal tree of life.</title>
        <authorList>
            <person name="Ahrendt S.R."/>
            <person name="Quandt C.A."/>
            <person name="Ciobanu D."/>
            <person name="Clum A."/>
            <person name="Salamov A."/>
            <person name="Andreopoulos B."/>
            <person name="Cheng J.F."/>
            <person name="Woyke T."/>
            <person name="Pelin A."/>
            <person name="Henrissat B."/>
            <person name="Reynolds N.K."/>
            <person name="Benny G.L."/>
            <person name="Smith M.E."/>
            <person name="James T.Y."/>
            <person name="Grigoriev I.V."/>
        </authorList>
    </citation>
    <scope>NUCLEOTIDE SEQUENCE [LARGE SCALE GENOMIC DNA]</scope>
    <source>
        <strain evidence="11">RSA 1356</strain>
    </source>
</reference>
<dbReference type="EMBL" id="KZ992547">
    <property type="protein sequence ID" value="RKP09035.1"/>
    <property type="molecule type" value="Genomic_DNA"/>
</dbReference>
<name>A0A4P9XSD9_9FUNG</name>
<dbReference type="GO" id="GO:0003712">
    <property type="term" value="F:transcription coregulator activity"/>
    <property type="evidence" value="ECO:0007669"/>
    <property type="project" value="InterPro"/>
</dbReference>
<dbReference type="GO" id="GO:0016592">
    <property type="term" value="C:mediator complex"/>
    <property type="evidence" value="ECO:0007669"/>
    <property type="project" value="InterPro"/>
</dbReference>
<feature type="region of interest" description="Disordered" evidence="8">
    <location>
        <begin position="1591"/>
        <end position="1634"/>
    </location>
</feature>
<feature type="domain" description="Mediator complex subunit Med12" evidence="9">
    <location>
        <begin position="231"/>
        <end position="294"/>
    </location>
</feature>
<accession>A0A4P9XSD9</accession>
<dbReference type="PANTHER" id="PTHR46567:SF1">
    <property type="entry name" value="MEDIATOR OF RNA POLYMERASE II TRANSCRIPTION SUBUNIT 12"/>
    <property type="match status" value="1"/>
</dbReference>
<evidence type="ECO:0000259" key="9">
    <source>
        <dbReference type="SMART" id="SM01281"/>
    </source>
</evidence>
<keyword evidence="4" id="KW-0805">Transcription regulation</keyword>